<protein>
    <submittedName>
        <fullName evidence="2">Uncharacterized protein</fullName>
    </submittedName>
</protein>
<feature type="compositionally biased region" description="Pro residues" evidence="1">
    <location>
        <begin position="339"/>
        <end position="348"/>
    </location>
</feature>
<feature type="compositionally biased region" description="Basic and acidic residues" evidence="1">
    <location>
        <begin position="311"/>
        <end position="323"/>
    </location>
</feature>
<accession>A0A1Q9CDY4</accession>
<evidence type="ECO:0000313" key="3">
    <source>
        <dbReference type="Proteomes" id="UP000186817"/>
    </source>
</evidence>
<evidence type="ECO:0000256" key="1">
    <source>
        <dbReference type="SAM" id="MobiDB-lite"/>
    </source>
</evidence>
<gene>
    <name evidence="2" type="ORF">AK812_SmicGene38339</name>
</gene>
<comment type="caution">
    <text evidence="2">The sequence shown here is derived from an EMBL/GenBank/DDBJ whole genome shotgun (WGS) entry which is preliminary data.</text>
</comment>
<dbReference type="AlphaFoldDB" id="A0A1Q9CDY4"/>
<dbReference type="OrthoDB" id="417552at2759"/>
<feature type="region of interest" description="Disordered" evidence="1">
    <location>
        <begin position="306"/>
        <end position="353"/>
    </location>
</feature>
<proteinExistence type="predicted"/>
<keyword evidence="3" id="KW-1185">Reference proteome</keyword>
<reference evidence="2 3" key="1">
    <citation type="submission" date="2016-02" db="EMBL/GenBank/DDBJ databases">
        <title>Genome analysis of coral dinoflagellate symbionts highlights evolutionary adaptations to a symbiotic lifestyle.</title>
        <authorList>
            <person name="Aranda M."/>
            <person name="Li Y."/>
            <person name="Liew Y.J."/>
            <person name="Baumgarten S."/>
            <person name="Simakov O."/>
            <person name="Wilson M."/>
            <person name="Piel J."/>
            <person name="Ashoor H."/>
            <person name="Bougouffa S."/>
            <person name="Bajic V.B."/>
            <person name="Ryu T."/>
            <person name="Ravasi T."/>
            <person name="Bayer T."/>
            <person name="Micklem G."/>
            <person name="Kim H."/>
            <person name="Bhak J."/>
            <person name="Lajeunesse T.C."/>
            <person name="Voolstra C.R."/>
        </authorList>
    </citation>
    <scope>NUCLEOTIDE SEQUENCE [LARGE SCALE GENOMIC DNA]</scope>
    <source>
        <strain evidence="2 3">CCMP2467</strain>
    </source>
</reference>
<dbReference type="Proteomes" id="UP000186817">
    <property type="component" value="Unassembled WGS sequence"/>
</dbReference>
<evidence type="ECO:0000313" key="2">
    <source>
        <dbReference type="EMBL" id="OLP81135.1"/>
    </source>
</evidence>
<feature type="compositionally biased region" description="Basic residues" evidence="1">
    <location>
        <begin position="324"/>
        <end position="333"/>
    </location>
</feature>
<dbReference type="EMBL" id="LSRX01001308">
    <property type="protein sequence ID" value="OLP81135.1"/>
    <property type="molecule type" value="Genomic_DNA"/>
</dbReference>
<sequence length="1140" mass="125480">MSVVDSEAVFSSRCAKVGLSQGAIDTLRAKGWGTHANFAFSTAVIPGQGDDSVFVRDVITAVLGDADHASAAALRRLHFESYTLTAAELKRQTENTESDVPRKLPPAEVSGRIDALQTKILPLRIEDSLEPSHAVVNLVCQCVEDQRVRYLELSRVTTRNQEVNSLKEVPSLRMLQPDRSGMLKAVASPDALRTRVDTELEVFQALRRRGIAYELGGYMSFSAHETLVCFLIRELQKEPLPGFSRVNLTQVQAADRECHVQLARLTRAGFSTPGPGKLPLDDHLATVLQMASIHWILMPTRLAGKSAQPTAEDHESAGEETGPRKRKKKKKKPVKETDVPPPPPPPEGQPERKKLRGVMPQGLRGGVPRSCVVFFVGELPNGPSLLLQSFSLPNLSDVAGRRVRLANQLYMFAAQAAASDFMDICASRNAFPAQEVVSEAFGVAAAVGRQPQGQSFQVGPSEFGSTCTMRVPVSVSVPEVIDGHAPWPLQGLPLGSRLLNSRTMNGEGGEEGVREVKFGIFRTPDFFLREALKMRHPFDEPSTSDMGNIRAMQVVLERGVEGTKKLRQKTLDYYRRRELELRADEEALKATMDPQVREVMTARGFRLIGSLPPSGQFPKKLKPAVLDESQLKATARWSKHLVEASCKKASPDLDVARAVWAETLEQVEKSWMKGPFSWAEIEEKYNGCWIPSKRFGVAQADKVRSVDDLSEFLINSAVTETEKITLEGIDHIVSLARFFLGATTAGVSTFRLPASDGHWVTGNLHSDWRGGKARLLRGRALDLKAAYKQLARHPKDGWVSIVAVLNPDSGEVSYFEAVALPFGAVSAVTGFNRSLHGRLPKVLGLLGWKIAQGAKALPFDRVFNMLGATISFERAAKGDVLVKNKPGRLEAIEEVVMQCVSEGRCDRKRLLSIKGKLLFAAGHVFGRCAQLATQLISHRGNDRHPGREHTDDLLKAMRFALETLKSGGPRCVGAWSQQPPVLVFTDGACEQEGNLVTHGALLFDPVTGRKEVFGDHVPKCLVERWKGGGKRQVIFFAEIFPVVVAKATWKDVVQGRRVLFFLDNEGARFTFIRSYSAQVNATDLLMISARLDVQSRALGWYSRVPSKSNPSDAASRLEFGSYTDCKRVDPSYEALLPEGK</sequence>
<organism evidence="2 3">
    <name type="scientific">Symbiodinium microadriaticum</name>
    <name type="common">Dinoflagellate</name>
    <name type="synonym">Zooxanthella microadriatica</name>
    <dbReference type="NCBI Taxonomy" id="2951"/>
    <lineage>
        <taxon>Eukaryota</taxon>
        <taxon>Sar</taxon>
        <taxon>Alveolata</taxon>
        <taxon>Dinophyceae</taxon>
        <taxon>Suessiales</taxon>
        <taxon>Symbiodiniaceae</taxon>
        <taxon>Symbiodinium</taxon>
    </lineage>
</organism>
<name>A0A1Q9CDY4_SYMMI</name>